<evidence type="ECO:0000313" key="1">
    <source>
        <dbReference type="EMBL" id="MBE9032360.1"/>
    </source>
</evidence>
<name>A0A928Z6M3_9CYAN</name>
<evidence type="ECO:0000313" key="2">
    <source>
        <dbReference type="Proteomes" id="UP000625316"/>
    </source>
</evidence>
<organism evidence="1 2">
    <name type="scientific">Romeriopsis navalis LEGE 11480</name>
    <dbReference type="NCBI Taxonomy" id="2777977"/>
    <lineage>
        <taxon>Bacteria</taxon>
        <taxon>Bacillati</taxon>
        <taxon>Cyanobacteriota</taxon>
        <taxon>Cyanophyceae</taxon>
        <taxon>Leptolyngbyales</taxon>
        <taxon>Leptolyngbyaceae</taxon>
        <taxon>Romeriopsis</taxon>
        <taxon>Romeriopsis navalis</taxon>
    </lineage>
</organism>
<dbReference type="AlphaFoldDB" id="A0A928Z6M3"/>
<dbReference type="EMBL" id="JADEXQ010000101">
    <property type="protein sequence ID" value="MBE9032360.1"/>
    <property type="molecule type" value="Genomic_DNA"/>
</dbReference>
<comment type="caution">
    <text evidence="1">The sequence shown here is derived from an EMBL/GenBank/DDBJ whole genome shotgun (WGS) entry which is preliminary data.</text>
</comment>
<gene>
    <name evidence="1" type="ORF">IQ266_21720</name>
</gene>
<dbReference type="Proteomes" id="UP000625316">
    <property type="component" value="Unassembled WGS sequence"/>
</dbReference>
<dbReference type="RefSeq" id="WP_264327180.1">
    <property type="nucleotide sequence ID" value="NZ_JADEXQ010000101.1"/>
</dbReference>
<reference evidence="1" key="1">
    <citation type="submission" date="2020-10" db="EMBL/GenBank/DDBJ databases">
        <authorList>
            <person name="Castelo-Branco R."/>
            <person name="Eusebio N."/>
            <person name="Adriana R."/>
            <person name="Vieira A."/>
            <person name="Brugerolle De Fraissinette N."/>
            <person name="Rezende De Castro R."/>
            <person name="Schneider M.P."/>
            <person name="Vasconcelos V."/>
            <person name="Leao P.N."/>
        </authorList>
    </citation>
    <scope>NUCLEOTIDE SEQUENCE</scope>
    <source>
        <strain evidence="1">LEGE 11480</strain>
    </source>
</reference>
<keyword evidence="2" id="KW-1185">Reference proteome</keyword>
<sequence length="59" mass="6720">MNDLKNLVSFVGARFFVGVLHDGYNVLRSDMVRRSDYVGVLGFAWLRPTCVMANFVCDF</sequence>
<protein>
    <submittedName>
        <fullName evidence="1">Uncharacterized protein</fullName>
    </submittedName>
</protein>
<proteinExistence type="predicted"/>
<accession>A0A928Z6M3</accession>